<dbReference type="InterPro" id="IPR036890">
    <property type="entry name" value="HATPase_C_sf"/>
</dbReference>
<dbReference type="CDD" id="cd00082">
    <property type="entry name" value="HisKA"/>
    <property type="match status" value="1"/>
</dbReference>
<evidence type="ECO:0000256" key="1">
    <source>
        <dbReference type="ARBA" id="ARBA00000085"/>
    </source>
</evidence>
<dbReference type="InterPro" id="IPR003661">
    <property type="entry name" value="HisK_dim/P_dom"/>
</dbReference>
<evidence type="ECO:0000313" key="11">
    <source>
        <dbReference type="EMBL" id="MBB3121985.1"/>
    </source>
</evidence>
<dbReference type="Pfam" id="PF02518">
    <property type="entry name" value="HATPase_c"/>
    <property type="match status" value="1"/>
</dbReference>
<feature type="transmembrane region" description="Helical" evidence="9">
    <location>
        <begin position="6"/>
        <end position="22"/>
    </location>
</feature>
<dbReference type="Pfam" id="PF00512">
    <property type="entry name" value="HisKA"/>
    <property type="match status" value="1"/>
</dbReference>
<dbReference type="EC" id="2.7.13.3" evidence="2"/>
<evidence type="ECO:0000256" key="6">
    <source>
        <dbReference type="ARBA" id="ARBA00022777"/>
    </source>
</evidence>
<keyword evidence="9" id="KW-0472">Membrane</keyword>
<dbReference type="PANTHER" id="PTHR42878:SF7">
    <property type="entry name" value="SENSOR HISTIDINE KINASE GLRK"/>
    <property type="match status" value="1"/>
</dbReference>
<keyword evidence="7" id="KW-0067">ATP-binding</keyword>
<evidence type="ECO:0000256" key="4">
    <source>
        <dbReference type="ARBA" id="ARBA00022679"/>
    </source>
</evidence>
<dbReference type="GO" id="GO:0000155">
    <property type="term" value="F:phosphorelay sensor kinase activity"/>
    <property type="evidence" value="ECO:0007669"/>
    <property type="project" value="InterPro"/>
</dbReference>
<dbReference type="Gene3D" id="3.30.565.10">
    <property type="entry name" value="Histidine kinase-like ATPase, C-terminal domain"/>
    <property type="match status" value="1"/>
</dbReference>
<accession>A0A7W5FWG2</accession>
<dbReference type="InterPro" id="IPR003594">
    <property type="entry name" value="HATPase_dom"/>
</dbReference>
<evidence type="ECO:0000256" key="9">
    <source>
        <dbReference type="SAM" id="Phobius"/>
    </source>
</evidence>
<evidence type="ECO:0000256" key="3">
    <source>
        <dbReference type="ARBA" id="ARBA00022553"/>
    </source>
</evidence>
<dbReference type="Pfam" id="PF16927">
    <property type="entry name" value="HisKA_7TM"/>
    <property type="match status" value="1"/>
</dbReference>
<gene>
    <name evidence="11" type="ORF">FHS03_005080</name>
</gene>
<evidence type="ECO:0000256" key="8">
    <source>
        <dbReference type="ARBA" id="ARBA00023012"/>
    </source>
</evidence>
<dbReference type="Proteomes" id="UP000541535">
    <property type="component" value="Unassembled WGS sequence"/>
</dbReference>
<dbReference type="PROSITE" id="PS50109">
    <property type="entry name" value="HIS_KIN"/>
    <property type="match status" value="1"/>
</dbReference>
<evidence type="ECO:0000313" key="12">
    <source>
        <dbReference type="Proteomes" id="UP000541535"/>
    </source>
</evidence>
<dbReference type="GO" id="GO:0005524">
    <property type="term" value="F:ATP binding"/>
    <property type="evidence" value="ECO:0007669"/>
    <property type="project" value="UniProtKB-KW"/>
</dbReference>
<keyword evidence="3" id="KW-0597">Phosphoprotein</keyword>
<organism evidence="11 12">
    <name type="scientific">Pseudoduganella violacea</name>
    <dbReference type="NCBI Taxonomy" id="1715466"/>
    <lineage>
        <taxon>Bacteria</taxon>
        <taxon>Pseudomonadati</taxon>
        <taxon>Pseudomonadota</taxon>
        <taxon>Betaproteobacteria</taxon>
        <taxon>Burkholderiales</taxon>
        <taxon>Oxalobacteraceae</taxon>
        <taxon>Telluria group</taxon>
        <taxon>Pseudoduganella</taxon>
    </lineage>
</organism>
<evidence type="ECO:0000256" key="5">
    <source>
        <dbReference type="ARBA" id="ARBA00022741"/>
    </source>
</evidence>
<name>A0A7W5FWG2_9BURK</name>
<reference evidence="11 12" key="1">
    <citation type="submission" date="2020-08" db="EMBL/GenBank/DDBJ databases">
        <title>Genomic Encyclopedia of Type Strains, Phase III (KMG-III): the genomes of soil and plant-associated and newly described type strains.</title>
        <authorList>
            <person name="Whitman W."/>
        </authorList>
    </citation>
    <scope>NUCLEOTIDE SEQUENCE [LARGE SCALE GENOMIC DNA]</scope>
    <source>
        <strain evidence="11 12">CECT 8897</strain>
    </source>
</reference>
<evidence type="ECO:0000259" key="10">
    <source>
        <dbReference type="PROSITE" id="PS50109"/>
    </source>
</evidence>
<dbReference type="RefSeq" id="WP_183443656.1">
    <property type="nucleotide sequence ID" value="NZ_JACHXD010000022.1"/>
</dbReference>
<dbReference type="GO" id="GO:0030295">
    <property type="term" value="F:protein kinase activator activity"/>
    <property type="evidence" value="ECO:0007669"/>
    <property type="project" value="TreeGrafter"/>
</dbReference>
<dbReference type="SMART" id="SM00387">
    <property type="entry name" value="HATPase_c"/>
    <property type="match status" value="1"/>
</dbReference>
<evidence type="ECO:0000256" key="2">
    <source>
        <dbReference type="ARBA" id="ARBA00012438"/>
    </source>
</evidence>
<dbReference type="SUPFAM" id="SSF47384">
    <property type="entry name" value="Homodimeric domain of signal transducing histidine kinase"/>
    <property type="match status" value="1"/>
</dbReference>
<dbReference type="AlphaFoldDB" id="A0A7W5FWG2"/>
<dbReference type="EMBL" id="JACHXD010000022">
    <property type="protein sequence ID" value="MBB3121985.1"/>
    <property type="molecule type" value="Genomic_DNA"/>
</dbReference>
<dbReference type="SUPFAM" id="SSF55874">
    <property type="entry name" value="ATPase domain of HSP90 chaperone/DNA topoisomerase II/histidine kinase"/>
    <property type="match status" value="1"/>
</dbReference>
<comment type="catalytic activity">
    <reaction evidence="1">
        <text>ATP + protein L-histidine = ADP + protein N-phospho-L-histidine.</text>
        <dbReference type="EC" id="2.7.13.3"/>
    </reaction>
</comment>
<dbReference type="GO" id="GO:0000156">
    <property type="term" value="F:phosphorelay response regulator activity"/>
    <property type="evidence" value="ECO:0007669"/>
    <property type="project" value="TreeGrafter"/>
</dbReference>
<keyword evidence="8" id="KW-0902">Two-component regulatory system</keyword>
<sequence length="486" mass="53775">MFSILPALVSLLFLAYGSYVLHSRGANRASLTFFLLCATTCLWQAAWALLFQTEAPAMALTMARLGYVPILFLPTTLYHFITELTRQPGEARWVMASYGLAAVLSVFTVSTDWLVSGVHAYFFGYYPRAGWLHPLHLLQTVVVVLRGLYLLYRRQQAALSTERARLRYCLVSVLIYFSAAIDYLCNYGYEFYPPGVLSLAASLGLIAQAMVQHNLLADPMAAAASIAHEMRTPLATIRSQSRLLAKSLPELIAGYQSLAQQRAHQPRLNSEQLQYLAGLAQHIEQEVSRSNFIVDMLLASATAENFRRDEFRHYSVKACVDEALSCYPFEEGMRERVSAQVRHDFRFHGSDVLLIYVLYNLLKNALHAIRTGGLGRGTVEVECFSLARHNWLVVTDTGPGIAADVLPHVFEPYYTTRHQGGGSGMGLAFCQRVLAAFGGAIRCESVPGKFTRFSLTFPPCMPQGTPVAAAAVEVCAPLAGEQARRA</sequence>
<dbReference type="InterPro" id="IPR036097">
    <property type="entry name" value="HisK_dim/P_sf"/>
</dbReference>
<dbReference type="PRINTS" id="PR00344">
    <property type="entry name" value="BCTRLSENSOR"/>
</dbReference>
<keyword evidence="6 11" id="KW-0418">Kinase</keyword>
<proteinExistence type="predicted"/>
<feature type="transmembrane region" description="Helical" evidence="9">
    <location>
        <begin position="29"/>
        <end position="50"/>
    </location>
</feature>
<keyword evidence="4" id="KW-0808">Transferase</keyword>
<dbReference type="InterPro" id="IPR004358">
    <property type="entry name" value="Sig_transdc_His_kin-like_C"/>
</dbReference>
<evidence type="ECO:0000256" key="7">
    <source>
        <dbReference type="ARBA" id="ARBA00022840"/>
    </source>
</evidence>
<feature type="domain" description="Histidine kinase" evidence="10">
    <location>
        <begin position="225"/>
        <end position="461"/>
    </location>
</feature>
<dbReference type="Gene3D" id="1.10.287.130">
    <property type="match status" value="1"/>
</dbReference>
<protein>
    <recommendedName>
        <fullName evidence="2">histidine kinase</fullName>
        <ecNumber evidence="2">2.7.13.3</ecNumber>
    </recommendedName>
</protein>
<dbReference type="InterPro" id="IPR050351">
    <property type="entry name" value="BphY/WalK/GraS-like"/>
</dbReference>
<comment type="caution">
    <text evidence="11">The sequence shown here is derived from an EMBL/GenBank/DDBJ whole genome shotgun (WGS) entry which is preliminary data.</text>
</comment>
<dbReference type="InterPro" id="IPR031621">
    <property type="entry name" value="HisKA_7TM"/>
</dbReference>
<keyword evidence="9" id="KW-1133">Transmembrane helix</keyword>
<feature type="transmembrane region" description="Helical" evidence="9">
    <location>
        <begin position="135"/>
        <end position="152"/>
    </location>
</feature>
<keyword evidence="9" id="KW-0812">Transmembrane</keyword>
<keyword evidence="5" id="KW-0547">Nucleotide-binding</keyword>
<keyword evidence="12" id="KW-1185">Reference proteome</keyword>
<dbReference type="GO" id="GO:0007234">
    <property type="term" value="P:osmosensory signaling via phosphorelay pathway"/>
    <property type="evidence" value="ECO:0007669"/>
    <property type="project" value="TreeGrafter"/>
</dbReference>
<feature type="transmembrane region" description="Helical" evidence="9">
    <location>
        <begin position="164"/>
        <end position="185"/>
    </location>
</feature>
<feature type="transmembrane region" description="Helical" evidence="9">
    <location>
        <begin position="93"/>
        <end position="115"/>
    </location>
</feature>
<feature type="transmembrane region" description="Helical" evidence="9">
    <location>
        <begin position="62"/>
        <end position="81"/>
    </location>
</feature>
<dbReference type="InterPro" id="IPR005467">
    <property type="entry name" value="His_kinase_dom"/>
</dbReference>
<dbReference type="PANTHER" id="PTHR42878">
    <property type="entry name" value="TWO-COMPONENT HISTIDINE KINASE"/>
    <property type="match status" value="1"/>
</dbReference>